<dbReference type="SMART" id="SM00086">
    <property type="entry name" value="PAC"/>
    <property type="match status" value="1"/>
</dbReference>
<dbReference type="SUPFAM" id="SSF55785">
    <property type="entry name" value="PYP-like sensor domain (PAS domain)"/>
    <property type="match status" value="1"/>
</dbReference>
<evidence type="ECO:0000259" key="1">
    <source>
        <dbReference type="PROSITE" id="PS50112"/>
    </source>
</evidence>
<dbReference type="Gene3D" id="3.30.450.20">
    <property type="entry name" value="PAS domain"/>
    <property type="match status" value="1"/>
</dbReference>
<dbReference type="PROSITE" id="PS50112">
    <property type="entry name" value="PAS"/>
    <property type="match status" value="1"/>
</dbReference>
<dbReference type="SMART" id="SM00267">
    <property type="entry name" value="GGDEF"/>
    <property type="match status" value="1"/>
</dbReference>
<dbReference type="Gene3D" id="3.30.70.270">
    <property type="match status" value="1"/>
</dbReference>
<evidence type="ECO:0000313" key="4">
    <source>
        <dbReference type="Proteomes" id="UP001526201"/>
    </source>
</evidence>
<dbReference type="InterPro" id="IPR001610">
    <property type="entry name" value="PAC"/>
</dbReference>
<reference evidence="3 4" key="1">
    <citation type="journal article" date="2022" name="BMC Genomics">
        <title>Comparative genome analysis of mycobacteria focusing on tRNA and non-coding RNA.</title>
        <authorList>
            <person name="Behra P.R.K."/>
            <person name="Pettersson B.M.F."/>
            <person name="Ramesh M."/>
            <person name="Das S."/>
            <person name="Dasgupta S."/>
            <person name="Kirsebom L.A."/>
        </authorList>
    </citation>
    <scope>NUCLEOTIDE SEQUENCE [LARGE SCALE GENOMIC DNA]</scope>
    <source>
        <strain evidence="3 4">DSM 44078</strain>
    </source>
</reference>
<dbReference type="InterPro" id="IPR052155">
    <property type="entry name" value="Biofilm_reg_signaling"/>
</dbReference>
<dbReference type="InterPro" id="IPR029787">
    <property type="entry name" value="Nucleotide_cyclase"/>
</dbReference>
<dbReference type="PANTHER" id="PTHR44757:SF2">
    <property type="entry name" value="BIOFILM ARCHITECTURE MAINTENANCE PROTEIN MBAA"/>
    <property type="match status" value="1"/>
</dbReference>
<dbReference type="NCBIfam" id="TIGR00229">
    <property type="entry name" value="sensory_box"/>
    <property type="match status" value="1"/>
</dbReference>
<dbReference type="Gene3D" id="3.30.450.40">
    <property type="match status" value="1"/>
</dbReference>
<keyword evidence="4" id="KW-1185">Reference proteome</keyword>
<dbReference type="InterPro" id="IPR043128">
    <property type="entry name" value="Rev_trsase/Diguanyl_cyclase"/>
</dbReference>
<gene>
    <name evidence="3" type="ORF">H7J73_28140</name>
</gene>
<protein>
    <submittedName>
        <fullName evidence="3">Diguanylate cyclase</fullName>
    </submittedName>
</protein>
<dbReference type="Pfam" id="PF00990">
    <property type="entry name" value="GGDEF"/>
    <property type="match status" value="1"/>
</dbReference>
<dbReference type="InterPro" id="IPR003018">
    <property type="entry name" value="GAF"/>
</dbReference>
<sequence>MPHAFVCLEDGTYRGDGRPGVPPPEADLAAALGEHWPYPRTVLLVEDARRDPILASHPLVASPSGIRFFAAAPILGGTDTPVGVLCLSDDAPRSVTQEDRDRFSDLVEIAQSHLREQIERRELTAEAALFRTLAENSADTLVRGEIGGVRSYLSPSLESLLGFTPQELVGSRAGDYVHPDDLAEFRASMREIQEGRTDNFTTEHRHRRKDGSWVWLEAFVQVTFDPVTGEQDGYVASVRGTARRKELEARLEHDAMHDVLTGLPNRALIYERLEREIARTADRDDGFAVFCLDLDGFKQVNDRFGHGAGDAVLQEVAGRLRTCVRGEDTVGRRGGDEFVAMQFAGGRRGPAITLAEKMIRAVSAPTHVEGVPANIGLSVGIAFVPTAGADAETVLRAADTALYVSKQAGRNRYSIFEAG</sequence>
<dbReference type="InterPro" id="IPR000014">
    <property type="entry name" value="PAS"/>
</dbReference>
<dbReference type="PROSITE" id="PS50887">
    <property type="entry name" value="GGDEF"/>
    <property type="match status" value="1"/>
</dbReference>
<dbReference type="InterPro" id="IPR013655">
    <property type="entry name" value="PAS_fold_3"/>
</dbReference>
<dbReference type="InterPro" id="IPR000160">
    <property type="entry name" value="GGDEF_dom"/>
</dbReference>
<feature type="domain" description="PAS" evidence="1">
    <location>
        <begin position="126"/>
        <end position="196"/>
    </location>
</feature>
<evidence type="ECO:0000313" key="3">
    <source>
        <dbReference type="EMBL" id="MCV7229885.1"/>
    </source>
</evidence>
<dbReference type="CDD" id="cd00130">
    <property type="entry name" value="PAS"/>
    <property type="match status" value="1"/>
</dbReference>
<dbReference type="SUPFAM" id="SSF55073">
    <property type="entry name" value="Nucleotide cyclase"/>
    <property type="match status" value="1"/>
</dbReference>
<dbReference type="SUPFAM" id="SSF55781">
    <property type="entry name" value="GAF domain-like"/>
    <property type="match status" value="1"/>
</dbReference>
<dbReference type="EMBL" id="JACKTY010000047">
    <property type="protein sequence ID" value="MCV7229885.1"/>
    <property type="molecule type" value="Genomic_DNA"/>
</dbReference>
<dbReference type="InterPro" id="IPR035965">
    <property type="entry name" value="PAS-like_dom_sf"/>
</dbReference>
<feature type="domain" description="GGDEF" evidence="2">
    <location>
        <begin position="285"/>
        <end position="418"/>
    </location>
</feature>
<dbReference type="Pfam" id="PF01590">
    <property type="entry name" value="GAF"/>
    <property type="match status" value="1"/>
</dbReference>
<dbReference type="CDD" id="cd01949">
    <property type="entry name" value="GGDEF"/>
    <property type="match status" value="1"/>
</dbReference>
<accession>A0ABT3CKB2</accession>
<dbReference type="Proteomes" id="UP001526201">
    <property type="component" value="Unassembled WGS sequence"/>
</dbReference>
<evidence type="ECO:0000259" key="2">
    <source>
        <dbReference type="PROSITE" id="PS50887"/>
    </source>
</evidence>
<comment type="caution">
    <text evidence="3">The sequence shown here is derived from an EMBL/GenBank/DDBJ whole genome shotgun (WGS) entry which is preliminary data.</text>
</comment>
<name>A0ABT3CKB2_9MYCO</name>
<dbReference type="InterPro" id="IPR029016">
    <property type="entry name" value="GAF-like_dom_sf"/>
</dbReference>
<dbReference type="PANTHER" id="PTHR44757">
    <property type="entry name" value="DIGUANYLATE CYCLASE DGCP"/>
    <property type="match status" value="1"/>
</dbReference>
<dbReference type="Pfam" id="PF08447">
    <property type="entry name" value="PAS_3"/>
    <property type="match status" value="1"/>
</dbReference>
<organism evidence="3 4">
    <name type="scientific">Mycolicibacterium komossense</name>
    <dbReference type="NCBI Taxonomy" id="1779"/>
    <lineage>
        <taxon>Bacteria</taxon>
        <taxon>Bacillati</taxon>
        <taxon>Actinomycetota</taxon>
        <taxon>Actinomycetes</taxon>
        <taxon>Mycobacteriales</taxon>
        <taxon>Mycobacteriaceae</taxon>
        <taxon>Mycolicibacterium</taxon>
    </lineage>
</organism>
<dbReference type="SMART" id="SM00091">
    <property type="entry name" value="PAS"/>
    <property type="match status" value="1"/>
</dbReference>
<dbReference type="NCBIfam" id="TIGR00254">
    <property type="entry name" value="GGDEF"/>
    <property type="match status" value="1"/>
</dbReference>
<proteinExistence type="predicted"/>